<evidence type="ECO:0000313" key="1">
    <source>
        <dbReference type="EMBL" id="KKM78668.1"/>
    </source>
</evidence>
<protein>
    <submittedName>
        <fullName evidence="1">Uncharacterized protein</fullName>
    </submittedName>
</protein>
<gene>
    <name evidence="1" type="ORF">LCGC14_1357650</name>
</gene>
<organism evidence="1">
    <name type="scientific">marine sediment metagenome</name>
    <dbReference type="NCBI Taxonomy" id="412755"/>
    <lineage>
        <taxon>unclassified sequences</taxon>
        <taxon>metagenomes</taxon>
        <taxon>ecological metagenomes</taxon>
    </lineage>
</organism>
<proteinExistence type="predicted"/>
<reference evidence="1" key="1">
    <citation type="journal article" date="2015" name="Nature">
        <title>Complex archaea that bridge the gap between prokaryotes and eukaryotes.</title>
        <authorList>
            <person name="Spang A."/>
            <person name="Saw J.H."/>
            <person name="Jorgensen S.L."/>
            <person name="Zaremba-Niedzwiedzka K."/>
            <person name="Martijn J."/>
            <person name="Lind A.E."/>
            <person name="van Eijk R."/>
            <person name="Schleper C."/>
            <person name="Guy L."/>
            <person name="Ettema T.J."/>
        </authorList>
    </citation>
    <scope>NUCLEOTIDE SEQUENCE</scope>
</reference>
<sequence>MDDIRALVNQIREQEKNMRERERARYRDTIVLGKDGFLHIVGDPDCLHVTNQVTGISYKAKVKEGVTIPLHLGLPVRFSKSKDCNYGWITGADEEILRRS</sequence>
<name>A0A0F9K9M3_9ZZZZ</name>
<comment type="caution">
    <text evidence="1">The sequence shown here is derived from an EMBL/GenBank/DDBJ whole genome shotgun (WGS) entry which is preliminary data.</text>
</comment>
<dbReference type="AlphaFoldDB" id="A0A0F9K9M3"/>
<dbReference type="EMBL" id="LAZR01008453">
    <property type="protein sequence ID" value="KKM78668.1"/>
    <property type="molecule type" value="Genomic_DNA"/>
</dbReference>
<accession>A0A0F9K9M3</accession>